<dbReference type="Proteomes" id="UP001165060">
    <property type="component" value="Unassembled WGS sequence"/>
</dbReference>
<keyword evidence="4" id="KW-1185">Reference proteome</keyword>
<feature type="region of interest" description="Disordered" evidence="1">
    <location>
        <begin position="29"/>
        <end position="48"/>
    </location>
</feature>
<sequence length="281" mass="30840">MDLDSNSPSVSDPADHPFNTSARSTSLTAPLIGPASSNQELPDLSDIFDRKGGKSGTELGLGLRSNVNSTKELFSTMQSLSTAKKPIKNSSLLQFRLLTTLASERLFLVWQRFSISLISAAIKLLELAMGHERDINYVCNDRPEPDDNDDGEADDDAHVGGWGRRARARGKGRDDDNSPPTDDDDCGGAGIQDKLYSLTPAFWVTFACGCIFMVVVQAMSWIGPEQFQRTKRWLHGHSGARLVMFGEEDMNVLWAGILLVSCTVLLVFVTEGVYLIRDPDI</sequence>
<reference evidence="3 4" key="1">
    <citation type="journal article" date="2023" name="Commun. Biol.">
        <title>Genome analysis of Parmales, the sister group of diatoms, reveals the evolutionary specialization of diatoms from phago-mixotrophs to photoautotrophs.</title>
        <authorList>
            <person name="Ban H."/>
            <person name="Sato S."/>
            <person name="Yoshikawa S."/>
            <person name="Yamada K."/>
            <person name="Nakamura Y."/>
            <person name="Ichinomiya M."/>
            <person name="Sato N."/>
            <person name="Blanc-Mathieu R."/>
            <person name="Endo H."/>
            <person name="Kuwata A."/>
            <person name="Ogata H."/>
        </authorList>
    </citation>
    <scope>NUCLEOTIDE SEQUENCE [LARGE SCALE GENOMIC DNA]</scope>
</reference>
<gene>
    <name evidence="3" type="ORF">TeGR_g10192</name>
</gene>
<proteinExistence type="predicted"/>
<feature type="region of interest" description="Disordered" evidence="1">
    <location>
        <begin position="140"/>
        <end position="186"/>
    </location>
</feature>
<accession>A0ABQ6MY07</accession>
<protein>
    <submittedName>
        <fullName evidence="3">Uncharacterized protein</fullName>
    </submittedName>
</protein>
<keyword evidence="2" id="KW-0812">Transmembrane</keyword>
<feature type="transmembrane region" description="Helical" evidence="2">
    <location>
        <begin position="201"/>
        <end position="222"/>
    </location>
</feature>
<keyword evidence="2" id="KW-0472">Membrane</keyword>
<dbReference type="EMBL" id="BRYB01003394">
    <property type="protein sequence ID" value="GMI35939.1"/>
    <property type="molecule type" value="Genomic_DNA"/>
</dbReference>
<evidence type="ECO:0000313" key="4">
    <source>
        <dbReference type="Proteomes" id="UP001165060"/>
    </source>
</evidence>
<feature type="region of interest" description="Disordered" evidence="1">
    <location>
        <begin position="1"/>
        <end position="24"/>
    </location>
</feature>
<keyword evidence="2" id="KW-1133">Transmembrane helix</keyword>
<evidence type="ECO:0000313" key="3">
    <source>
        <dbReference type="EMBL" id="GMI35939.1"/>
    </source>
</evidence>
<feature type="transmembrane region" description="Helical" evidence="2">
    <location>
        <begin position="252"/>
        <end position="276"/>
    </location>
</feature>
<evidence type="ECO:0000256" key="2">
    <source>
        <dbReference type="SAM" id="Phobius"/>
    </source>
</evidence>
<evidence type="ECO:0000256" key="1">
    <source>
        <dbReference type="SAM" id="MobiDB-lite"/>
    </source>
</evidence>
<feature type="compositionally biased region" description="Polar residues" evidence="1">
    <location>
        <begin position="1"/>
        <end position="10"/>
    </location>
</feature>
<name>A0ABQ6MY07_9STRA</name>
<organism evidence="3 4">
    <name type="scientific">Tetraparma gracilis</name>
    <dbReference type="NCBI Taxonomy" id="2962635"/>
    <lineage>
        <taxon>Eukaryota</taxon>
        <taxon>Sar</taxon>
        <taxon>Stramenopiles</taxon>
        <taxon>Ochrophyta</taxon>
        <taxon>Bolidophyceae</taxon>
        <taxon>Parmales</taxon>
        <taxon>Triparmaceae</taxon>
        <taxon>Tetraparma</taxon>
    </lineage>
</organism>
<comment type="caution">
    <text evidence="3">The sequence shown here is derived from an EMBL/GenBank/DDBJ whole genome shotgun (WGS) entry which is preliminary data.</text>
</comment>
<feature type="compositionally biased region" description="Acidic residues" evidence="1">
    <location>
        <begin position="146"/>
        <end position="155"/>
    </location>
</feature>